<dbReference type="EMBL" id="UINC01177362">
    <property type="protein sequence ID" value="SVD84961.1"/>
    <property type="molecule type" value="Genomic_DNA"/>
</dbReference>
<name>A0A382YPJ5_9ZZZZ</name>
<organism evidence="2">
    <name type="scientific">marine metagenome</name>
    <dbReference type="NCBI Taxonomy" id="408172"/>
    <lineage>
        <taxon>unclassified sequences</taxon>
        <taxon>metagenomes</taxon>
        <taxon>ecological metagenomes</taxon>
    </lineage>
</organism>
<dbReference type="InterPro" id="IPR000421">
    <property type="entry name" value="FA58C"/>
</dbReference>
<dbReference type="PROSITE" id="PS50022">
    <property type="entry name" value="FA58C_3"/>
    <property type="match status" value="1"/>
</dbReference>
<sequence>EKTFRSVCLASGWKRDPQHAAKNFDLQVQTDGNWKTLPGGQVRHNANWIIPMLMDKPVKARQLRLLFKDEDFNRVYEVAVFADQPEIAGHEASNLHHARVCREVATERDLFNFGGTFYELPARNAQGFAKIRPIATHNLKIHDYASHFGLLFLTGLNGKEGGRIIKSADGKSALWAGVIDDLWQLGKPRGVGGVWKNSQVLAGEPSLPYLMTGYDRKAVTISAKSEVEITLEIDVDGTGLWAHYKTFSIQAGSPTEHEFSEG</sequence>
<protein>
    <recommendedName>
        <fullName evidence="1">F5/8 type C domain-containing protein</fullName>
    </recommendedName>
</protein>
<gene>
    <name evidence="2" type="ORF">METZ01_LOCUS437815</name>
</gene>
<feature type="non-terminal residue" evidence="2">
    <location>
        <position position="262"/>
    </location>
</feature>
<feature type="non-terminal residue" evidence="2">
    <location>
        <position position="1"/>
    </location>
</feature>
<feature type="domain" description="F5/8 type C" evidence="1">
    <location>
        <begin position="1"/>
        <end position="83"/>
    </location>
</feature>
<proteinExistence type="predicted"/>
<evidence type="ECO:0000259" key="1">
    <source>
        <dbReference type="PROSITE" id="PS50022"/>
    </source>
</evidence>
<reference evidence="2" key="1">
    <citation type="submission" date="2018-05" db="EMBL/GenBank/DDBJ databases">
        <authorList>
            <person name="Lanie J.A."/>
            <person name="Ng W.-L."/>
            <person name="Kazmierczak K.M."/>
            <person name="Andrzejewski T.M."/>
            <person name="Davidsen T.M."/>
            <person name="Wayne K.J."/>
            <person name="Tettelin H."/>
            <person name="Glass J.I."/>
            <person name="Rusch D."/>
            <person name="Podicherti R."/>
            <person name="Tsui H.-C.T."/>
            <person name="Winkler M.E."/>
        </authorList>
    </citation>
    <scope>NUCLEOTIDE SEQUENCE</scope>
</reference>
<accession>A0A382YPJ5</accession>
<dbReference type="Gene3D" id="2.60.120.260">
    <property type="entry name" value="Galactose-binding domain-like"/>
    <property type="match status" value="1"/>
</dbReference>
<dbReference type="AlphaFoldDB" id="A0A382YPJ5"/>
<evidence type="ECO:0000313" key="2">
    <source>
        <dbReference type="EMBL" id="SVD84961.1"/>
    </source>
</evidence>